<feature type="compositionally biased region" description="Low complexity" evidence="1">
    <location>
        <begin position="556"/>
        <end position="565"/>
    </location>
</feature>
<reference evidence="3 4" key="1">
    <citation type="journal article" date="2021" name="Sci. Rep.">
        <title>The genome of the diatom Chaetoceros tenuissimus carries an ancient integrated fragment of an extant virus.</title>
        <authorList>
            <person name="Hongo Y."/>
            <person name="Kimura K."/>
            <person name="Takaki Y."/>
            <person name="Yoshida Y."/>
            <person name="Baba S."/>
            <person name="Kobayashi G."/>
            <person name="Nagasaki K."/>
            <person name="Hano T."/>
            <person name="Tomaru Y."/>
        </authorList>
    </citation>
    <scope>NUCLEOTIDE SEQUENCE [LARGE SCALE GENOMIC DNA]</scope>
    <source>
        <strain evidence="3 4">NIES-3715</strain>
    </source>
</reference>
<dbReference type="AlphaFoldDB" id="A0AAD3CV22"/>
<comment type="caution">
    <text evidence="3">The sequence shown here is derived from an EMBL/GenBank/DDBJ whole genome shotgun (WGS) entry which is preliminary data.</text>
</comment>
<feature type="compositionally biased region" description="Polar residues" evidence="1">
    <location>
        <begin position="575"/>
        <end position="584"/>
    </location>
</feature>
<organism evidence="3 4">
    <name type="scientific">Chaetoceros tenuissimus</name>
    <dbReference type="NCBI Taxonomy" id="426638"/>
    <lineage>
        <taxon>Eukaryota</taxon>
        <taxon>Sar</taxon>
        <taxon>Stramenopiles</taxon>
        <taxon>Ochrophyta</taxon>
        <taxon>Bacillariophyta</taxon>
        <taxon>Coscinodiscophyceae</taxon>
        <taxon>Chaetocerotophycidae</taxon>
        <taxon>Chaetocerotales</taxon>
        <taxon>Chaetocerotaceae</taxon>
        <taxon>Chaetoceros</taxon>
    </lineage>
</organism>
<gene>
    <name evidence="3" type="ORF">CTEN210_07580</name>
</gene>
<evidence type="ECO:0000313" key="3">
    <source>
        <dbReference type="EMBL" id="GFH51104.1"/>
    </source>
</evidence>
<feature type="transmembrane region" description="Helical" evidence="2">
    <location>
        <begin position="1056"/>
        <end position="1075"/>
    </location>
</feature>
<evidence type="ECO:0000313" key="4">
    <source>
        <dbReference type="Proteomes" id="UP001054902"/>
    </source>
</evidence>
<feature type="region of interest" description="Disordered" evidence="1">
    <location>
        <begin position="555"/>
        <end position="584"/>
    </location>
</feature>
<evidence type="ECO:0000256" key="1">
    <source>
        <dbReference type="SAM" id="MobiDB-lite"/>
    </source>
</evidence>
<accession>A0AAD3CV22</accession>
<feature type="region of interest" description="Disordered" evidence="1">
    <location>
        <begin position="1"/>
        <end position="138"/>
    </location>
</feature>
<protein>
    <submittedName>
        <fullName evidence="3">Uncharacterized protein</fullName>
    </submittedName>
</protein>
<evidence type="ECO:0000256" key="2">
    <source>
        <dbReference type="SAM" id="Phobius"/>
    </source>
</evidence>
<feature type="compositionally biased region" description="Basic and acidic residues" evidence="1">
    <location>
        <begin position="35"/>
        <end position="71"/>
    </location>
</feature>
<sequence>MSENTNTSDEKSDLTEKLLESKGDGLFDSAPSVEKSSESTEKSNTKEISSKAKTQNDRKSLPKMCLDECHRFHTNPAISGPNSPYKKVGKSNTDQTGVSDKTSNETMKDTENGNDALEDETSSAQGTPVSNKTQKRRQRLISKVSAQANHTTSSPGLTCLNAWAPNVNLNKNAELLAIASPISRSNIPFPINNLAPSNGSNDVSTNQSNHAMGSHVYILVFDEGTFTHCSEFNAHDEVCELFGLPTDRMIWNKDSHLDDKEKCGLRRKVFSPNLTDDDSPMAKKVENSSHSISSEMERSADDDGQKQKLPSKLRSTMKDAKTKVLKPLTRHILDEMKNCFRIFRYELLDDARLLGKRRNVSKRQDEYGDSTDSNPSVIRPQIVFHIKLPYSNTAMEVTSLDWNNDGTTLAITQRKKSGATGSFGSSSSGLTNKKKKSSVNVSVTNTAISYWSIPDWLHAVPDDMKMNLDGVDIRPNDNDGLMLKGAKNALDDAVGWEVSASDENDSLFPLWEWYLSKYIFQDEDSSTSALSSSRTRIHVKNSMEYEAVPMELSIPTSTSSATSSSRIGKKVVRGNRTSSGTSDGANSLINGDISCIFWEKSPLCKNEDWDYEDEDVRQSIVNSKPSSEKSDKKIELIPGSKWVAIGTSKGQIILHNYAASLLSCQSKKSSRKSSSDNTLKGLGPSSIDSQARTVIVPLRYKKRIICGTWVDNLLVFCHVSTGCLTVVSTFSKGSGTNLSSSSKSDYFLEKSYRVVGNIPLPGGKDALDIQMGSIEDDVGVMTILSVNCEGKTLIFKTFPKVMDAANITDDDISNITSSPSMEISFTASLTSSSRDPSVSHSLSKKSVLTCGRIIFHYLIPNTLLALVALSSGQLLLVDWINGLILSDEDLNCHTHNSTSMSRENADDYLLDITYHPETSTLGCLTKDGNVILYHIRILDGCHDVKVGDCTCSTGIDIVTKTHTRAKSSTSALADCDSSTKRLMGTIDLISSTSISHVPTILTDTMKALTLSFSADGECISVSLGDESVVVLSINASDEENDDLKQKLAQTIYQGRNTLVMLGVALFCAVLIFYSGNSEEIMQLYDSMFFYI</sequence>
<keyword evidence="2" id="KW-1133">Transmembrane helix</keyword>
<keyword evidence="2" id="KW-0812">Transmembrane</keyword>
<feature type="region of interest" description="Disordered" evidence="1">
    <location>
        <begin position="274"/>
        <end position="314"/>
    </location>
</feature>
<feature type="compositionally biased region" description="Polar residues" evidence="1">
    <location>
        <begin position="90"/>
        <end position="101"/>
    </location>
</feature>
<feature type="compositionally biased region" description="Basic and acidic residues" evidence="1">
    <location>
        <begin position="295"/>
        <end position="306"/>
    </location>
</feature>
<dbReference type="EMBL" id="BLLK01000045">
    <property type="protein sequence ID" value="GFH51104.1"/>
    <property type="molecule type" value="Genomic_DNA"/>
</dbReference>
<keyword evidence="2" id="KW-0472">Membrane</keyword>
<feature type="compositionally biased region" description="Basic and acidic residues" evidence="1">
    <location>
        <begin position="8"/>
        <end position="25"/>
    </location>
</feature>
<feature type="compositionally biased region" description="Basic and acidic residues" evidence="1">
    <location>
        <begin position="102"/>
        <end position="111"/>
    </location>
</feature>
<keyword evidence="4" id="KW-1185">Reference proteome</keyword>
<proteinExistence type="predicted"/>
<dbReference type="Proteomes" id="UP001054902">
    <property type="component" value="Unassembled WGS sequence"/>
</dbReference>
<name>A0AAD3CV22_9STRA</name>
<feature type="compositionally biased region" description="Polar residues" evidence="1">
    <location>
        <begin position="122"/>
        <end position="132"/>
    </location>
</feature>